<name>A0A4V2JA52_9FLAO</name>
<evidence type="ECO:0000313" key="15">
    <source>
        <dbReference type="Proteomes" id="UP000291142"/>
    </source>
</evidence>
<evidence type="ECO:0000256" key="3">
    <source>
        <dbReference type="ARBA" id="ARBA00022452"/>
    </source>
</evidence>
<dbReference type="Gene3D" id="2.60.40.1120">
    <property type="entry name" value="Carboxypeptidase-like, regulatory domain"/>
    <property type="match status" value="1"/>
</dbReference>
<keyword evidence="8 14" id="KW-0675">Receptor</keyword>
<comment type="subcellular location">
    <subcellularLocation>
        <location evidence="1 10">Cell outer membrane</location>
        <topology evidence="1 10">Multi-pass membrane protein</topology>
    </subcellularLocation>
</comment>
<comment type="similarity">
    <text evidence="10 11">Belongs to the TonB-dependent receptor family.</text>
</comment>
<dbReference type="Pfam" id="PF00593">
    <property type="entry name" value="TonB_dep_Rec_b-barrel"/>
    <property type="match status" value="1"/>
</dbReference>
<keyword evidence="3 10" id="KW-1134">Transmembrane beta strand</keyword>
<dbReference type="AlphaFoldDB" id="A0A4V2JA52"/>
<keyword evidence="5" id="KW-0732">Signal</keyword>
<dbReference type="InterPro" id="IPR012910">
    <property type="entry name" value="Plug_dom"/>
</dbReference>
<dbReference type="InterPro" id="IPR023996">
    <property type="entry name" value="TonB-dep_OMP_SusC/RagA"/>
</dbReference>
<dbReference type="EMBL" id="SIRT01000005">
    <property type="protein sequence ID" value="TBN04023.1"/>
    <property type="molecule type" value="Genomic_DNA"/>
</dbReference>
<keyword evidence="15" id="KW-1185">Reference proteome</keyword>
<keyword evidence="4 10" id="KW-0812">Transmembrane</keyword>
<organism evidence="14 15">
    <name type="scientific">Hyunsoonleella flava</name>
    <dbReference type="NCBI Taxonomy" id="2527939"/>
    <lineage>
        <taxon>Bacteria</taxon>
        <taxon>Pseudomonadati</taxon>
        <taxon>Bacteroidota</taxon>
        <taxon>Flavobacteriia</taxon>
        <taxon>Flavobacteriales</taxon>
        <taxon>Flavobacteriaceae</taxon>
    </lineage>
</organism>
<dbReference type="PANTHER" id="PTHR30069">
    <property type="entry name" value="TONB-DEPENDENT OUTER MEMBRANE RECEPTOR"/>
    <property type="match status" value="1"/>
</dbReference>
<keyword evidence="9 10" id="KW-0998">Cell outer membrane</keyword>
<dbReference type="Gene3D" id="2.40.170.20">
    <property type="entry name" value="TonB-dependent receptor, beta-barrel domain"/>
    <property type="match status" value="1"/>
</dbReference>
<dbReference type="GO" id="GO:0044718">
    <property type="term" value="P:siderophore transmembrane transport"/>
    <property type="evidence" value="ECO:0007669"/>
    <property type="project" value="TreeGrafter"/>
</dbReference>
<comment type="caution">
    <text evidence="14">The sequence shown here is derived from an EMBL/GenBank/DDBJ whole genome shotgun (WGS) entry which is preliminary data.</text>
</comment>
<dbReference type="NCBIfam" id="TIGR04057">
    <property type="entry name" value="SusC_RagA_signa"/>
    <property type="match status" value="1"/>
</dbReference>
<evidence type="ECO:0000256" key="6">
    <source>
        <dbReference type="ARBA" id="ARBA00023077"/>
    </source>
</evidence>
<evidence type="ECO:0000256" key="9">
    <source>
        <dbReference type="ARBA" id="ARBA00023237"/>
    </source>
</evidence>
<dbReference type="Pfam" id="PF13715">
    <property type="entry name" value="CarbopepD_reg_2"/>
    <property type="match status" value="1"/>
</dbReference>
<dbReference type="InterPro" id="IPR037066">
    <property type="entry name" value="Plug_dom_sf"/>
</dbReference>
<evidence type="ECO:0000256" key="1">
    <source>
        <dbReference type="ARBA" id="ARBA00004571"/>
    </source>
</evidence>
<dbReference type="Proteomes" id="UP000291142">
    <property type="component" value="Unassembled WGS sequence"/>
</dbReference>
<accession>A0A4V2JA52</accession>
<evidence type="ECO:0000256" key="11">
    <source>
        <dbReference type="RuleBase" id="RU003357"/>
    </source>
</evidence>
<dbReference type="InterPro" id="IPR039426">
    <property type="entry name" value="TonB-dep_rcpt-like"/>
</dbReference>
<evidence type="ECO:0000256" key="8">
    <source>
        <dbReference type="ARBA" id="ARBA00023170"/>
    </source>
</evidence>
<gene>
    <name evidence="14" type="ORF">EYD45_08400</name>
</gene>
<dbReference type="GO" id="GO:0009279">
    <property type="term" value="C:cell outer membrane"/>
    <property type="evidence" value="ECO:0007669"/>
    <property type="project" value="UniProtKB-SubCell"/>
</dbReference>
<evidence type="ECO:0000259" key="13">
    <source>
        <dbReference type="Pfam" id="PF07715"/>
    </source>
</evidence>
<keyword evidence="7 10" id="KW-0472">Membrane</keyword>
<dbReference type="InterPro" id="IPR000531">
    <property type="entry name" value="Beta-barrel_TonB"/>
</dbReference>
<dbReference type="InterPro" id="IPR023997">
    <property type="entry name" value="TonB-dep_OMP_SusC/RagA_CS"/>
</dbReference>
<dbReference type="Pfam" id="PF07715">
    <property type="entry name" value="Plug"/>
    <property type="match status" value="1"/>
</dbReference>
<reference evidence="14 15" key="1">
    <citation type="submission" date="2019-02" db="EMBL/GenBank/DDBJ databases">
        <title>Hyunsoonleella sp., isolated from marine sediment.</title>
        <authorList>
            <person name="Liu B.-T."/>
        </authorList>
    </citation>
    <scope>NUCLEOTIDE SEQUENCE [LARGE SCALE GENOMIC DNA]</scope>
    <source>
        <strain evidence="14 15">T58</strain>
    </source>
</reference>
<feature type="domain" description="TonB-dependent receptor-like beta-barrel" evidence="12">
    <location>
        <begin position="402"/>
        <end position="895"/>
    </location>
</feature>
<proteinExistence type="inferred from homology"/>
<dbReference type="InterPro" id="IPR036942">
    <property type="entry name" value="Beta-barrel_TonB_sf"/>
</dbReference>
<evidence type="ECO:0000256" key="5">
    <source>
        <dbReference type="ARBA" id="ARBA00022729"/>
    </source>
</evidence>
<dbReference type="InterPro" id="IPR008969">
    <property type="entry name" value="CarboxyPept-like_regulatory"/>
</dbReference>
<evidence type="ECO:0000256" key="2">
    <source>
        <dbReference type="ARBA" id="ARBA00022448"/>
    </source>
</evidence>
<dbReference type="NCBIfam" id="TIGR04056">
    <property type="entry name" value="OMP_RagA_SusC"/>
    <property type="match status" value="1"/>
</dbReference>
<dbReference type="SUPFAM" id="SSF49464">
    <property type="entry name" value="Carboxypeptidase regulatory domain-like"/>
    <property type="match status" value="1"/>
</dbReference>
<dbReference type="RefSeq" id="WP_130964094.1">
    <property type="nucleotide sequence ID" value="NZ_SIRT01000005.1"/>
</dbReference>
<evidence type="ECO:0000256" key="7">
    <source>
        <dbReference type="ARBA" id="ARBA00023136"/>
    </source>
</evidence>
<dbReference type="PROSITE" id="PS52016">
    <property type="entry name" value="TONB_DEPENDENT_REC_3"/>
    <property type="match status" value="1"/>
</dbReference>
<feature type="domain" description="TonB-dependent receptor plug" evidence="13">
    <location>
        <begin position="113"/>
        <end position="217"/>
    </location>
</feature>
<evidence type="ECO:0000313" key="14">
    <source>
        <dbReference type="EMBL" id="TBN04023.1"/>
    </source>
</evidence>
<evidence type="ECO:0000256" key="4">
    <source>
        <dbReference type="ARBA" id="ARBA00022692"/>
    </source>
</evidence>
<dbReference type="FunFam" id="2.60.40.1120:FF:000003">
    <property type="entry name" value="Outer membrane protein Omp121"/>
    <property type="match status" value="1"/>
</dbReference>
<dbReference type="Gene3D" id="2.170.130.10">
    <property type="entry name" value="TonB-dependent receptor, plug domain"/>
    <property type="match status" value="1"/>
</dbReference>
<keyword evidence="6 11" id="KW-0798">TonB box</keyword>
<dbReference type="PANTHER" id="PTHR30069:SF29">
    <property type="entry name" value="HEMOGLOBIN AND HEMOGLOBIN-HAPTOGLOBIN-BINDING PROTEIN 1-RELATED"/>
    <property type="match status" value="1"/>
</dbReference>
<dbReference type="GO" id="GO:0015344">
    <property type="term" value="F:siderophore uptake transmembrane transporter activity"/>
    <property type="evidence" value="ECO:0007669"/>
    <property type="project" value="TreeGrafter"/>
</dbReference>
<protein>
    <submittedName>
        <fullName evidence="14">TonB-dependent receptor</fullName>
    </submittedName>
</protein>
<sequence>MRHSLVRLLIFLIVGYTGAQNIEVSGTVLDNTGFPIPGVNVIVKNTTKGTVTDFDGNFTLSDVEQGATLTFSYIGYITKEIVVSDGQKLTVTLDEDVAQLDEVVVVGYGTQRKKEVTGAVSVVDSEAIEKLNPQRVEQALQGQIAGVNVTSTSGSPGAGANIRIRGITTNGDNRPLILVDGNVIEDLSVINPNDIKSVNVLKDATAGIYGVRGANGVILITTKTGRKNSELKFQVDSYTGFQTSSNKIDLLDPLNFAIYVNDAADRTEYFVYPQEGTDWQDEVLKTAVISNINFSGSGGTEKSAYTFGASYLNQDGIVGASKNNFERFTARLGYQYDILDNLKFSATALYTNSTKNNLPEGSIGSVLYSAVNINPDLPVRDIDGGFSQPNRISQIEIINPLAQIANTHNITRVDRYSGTIGLDYTFLEHFTVSSKFQINYSNVLNDVFFPIVNYGNGKSANRDVNEVQDFSDLYTDYTWDNFINYNNTFGEDHDVTVLLGMSTFRTRGHFYGESGLQLRNGSNSVSDAFVDGWIGDRVEGVLSDRINDASKALGGDQFDSRLSSTFARLQYSYKGKYLISGVIRRDVSSRFSTENNNNVGYFPSGSIGWNVSDEDFFNREGWLNSLKLRASYGIIGNDRIADFAFLTRLNGEATIDPGDPNVVDENDLLNGVGAGTIGNPNLKWEEQETANIGLDARLFNNTVSITADVFRKQTKNLLIQPQAPGIIGVGAPGAASPFINAGTVQNQGVEFMIAYDDNFSDDFRFNVSFNATYLENEVTSLNGRDVPPGGEFGVGISQNDISRMVVGEPLGYFHGYKTDGIYQTQQEIDILNAGSPTGTYSTVGGVAPGDLKFVDTNGDGQITDADRTNIGDAIPDFTFGFNIGFSYKKFDFSANAFASVGNDMIRDYERKDLFANRGTYMLERWQGSGTSNFVPRAVAGANINTDLFSDFVVEDASFLRLQNIQIGYTIDNEGFKETGIDKIRIYLSGNNVYTLTDYKGYDPSATNGAPIGGGIDKGFYPVAATYLLGVNLNF</sequence>
<keyword evidence="2 10" id="KW-0813">Transport</keyword>
<dbReference type="SUPFAM" id="SSF56935">
    <property type="entry name" value="Porins"/>
    <property type="match status" value="1"/>
</dbReference>
<evidence type="ECO:0000259" key="12">
    <source>
        <dbReference type="Pfam" id="PF00593"/>
    </source>
</evidence>
<evidence type="ECO:0000256" key="10">
    <source>
        <dbReference type="PROSITE-ProRule" id="PRU01360"/>
    </source>
</evidence>
<dbReference type="OrthoDB" id="9768177at2"/>